<dbReference type="EMBL" id="JBBWWQ010000010">
    <property type="protein sequence ID" value="KAK8936673.1"/>
    <property type="molecule type" value="Genomic_DNA"/>
</dbReference>
<dbReference type="GO" id="GO:0007010">
    <property type="term" value="P:cytoskeleton organization"/>
    <property type="evidence" value="ECO:0007669"/>
    <property type="project" value="InterPro"/>
</dbReference>
<dbReference type="Pfam" id="PF07058">
    <property type="entry name" value="MAP70"/>
    <property type="match status" value="1"/>
</dbReference>
<gene>
    <name evidence="7" type="primary">MAP70.4</name>
    <name evidence="7" type="ORF">KSP39_PZI012617</name>
</gene>
<proteinExistence type="inferred from homology"/>
<dbReference type="PANTHER" id="PTHR31246">
    <property type="entry name" value="MICROTUBULE-ASSOCIATED PROTEIN 70-2"/>
    <property type="match status" value="1"/>
</dbReference>
<evidence type="ECO:0000256" key="3">
    <source>
        <dbReference type="ARBA" id="ARBA00022490"/>
    </source>
</evidence>
<dbReference type="PANTHER" id="PTHR31246:SF17">
    <property type="entry name" value="MICROTUBULE-ASSOCIATED PROTEIN 70-2"/>
    <property type="match status" value="1"/>
</dbReference>
<protein>
    <submittedName>
        <fullName evidence="7">Microtubule-associated protein 70-4</fullName>
    </submittedName>
</protein>
<organism evidence="7 8">
    <name type="scientific">Platanthera zijinensis</name>
    <dbReference type="NCBI Taxonomy" id="2320716"/>
    <lineage>
        <taxon>Eukaryota</taxon>
        <taxon>Viridiplantae</taxon>
        <taxon>Streptophyta</taxon>
        <taxon>Embryophyta</taxon>
        <taxon>Tracheophyta</taxon>
        <taxon>Spermatophyta</taxon>
        <taxon>Magnoliopsida</taxon>
        <taxon>Liliopsida</taxon>
        <taxon>Asparagales</taxon>
        <taxon>Orchidaceae</taxon>
        <taxon>Orchidoideae</taxon>
        <taxon>Orchideae</taxon>
        <taxon>Orchidinae</taxon>
        <taxon>Platanthera</taxon>
    </lineage>
</organism>
<dbReference type="GO" id="GO:0005874">
    <property type="term" value="C:microtubule"/>
    <property type="evidence" value="ECO:0007669"/>
    <property type="project" value="UniProtKB-KW"/>
</dbReference>
<evidence type="ECO:0000256" key="6">
    <source>
        <dbReference type="ARBA" id="ARBA00023212"/>
    </source>
</evidence>
<keyword evidence="8" id="KW-1185">Reference proteome</keyword>
<accession>A0AAP0G4L0</accession>
<evidence type="ECO:0000256" key="1">
    <source>
        <dbReference type="ARBA" id="ARBA00004245"/>
    </source>
</evidence>
<evidence type="ECO:0000256" key="5">
    <source>
        <dbReference type="ARBA" id="ARBA00023054"/>
    </source>
</evidence>
<keyword evidence="6" id="KW-0206">Cytoskeleton</keyword>
<dbReference type="Proteomes" id="UP001418222">
    <property type="component" value="Unassembled WGS sequence"/>
</dbReference>
<evidence type="ECO:0000313" key="8">
    <source>
        <dbReference type="Proteomes" id="UP001418222"/>
    </source>
</evidence>
<keyword evidence="3" id="KW-0963">Cytoplasm</keyword>
<evidence type="ECO:0000313" key="7">
    <source>
        <dbReference type="EMBL" id="KAK8936673.1"/>
    </source>
</evidence>
<name>A0AAP0G4L0_9ASPA</name>
<comment type="caution">
    <text evidence="7">The sequence shown here is derived from an EMBL/GenBank/DDBJ whole genome shotgun (WGS) entry which is preliminary data.</text>
</comment>
<dbReference type="InterPro" id="IPR009768">
    <property type="entry name" value="MAP70"/>
</dbReference>
<dbReference type="AlphaFoldDB" id="A0AAP0G4L0"/>
<comment type="subcellular location">
    <subcellularLocation>
        <location evidence="1">Cytoplasm</location>
        <location evidence="1">Cytoskeleton</location>
    </subcellularLocation>
</comment>
<keyword evidence="4" id="KW-0493">Microtubule</keyword>
<reference evidence="7 8" key="1">
    <citation type="journal article" date="2022" name="Nat. Plants">
        <title>Genomes of leafy and leafless Platanthera orchids illuminate the evolution of mycoheterotrophy.</title>
        <authorList>
            <person name="Li M.H."/>
            <person name="Liu K.W."/>
            <person name="Li Z."/>
            <person name="Lu H.C."/>
            <person name="Ye Q.L."/>
            <person name="Zhang D."/>
            <person name="Wang J.Y."/>
            <person name="Li Y.F."/>
            <person name="Zhong Z.M."/>
            <person name="Liu X."/>
            <person name="Yu X."/>
            <person name="Liu D.K."/>
            <person name="Tu X.D."/>
            <person name="Liu B."/>
            <person name="Hao Y."/>
            <person name="Liao X.Y."/>
            <person name="Jiang Y.T."/>
            <person name="Sun W.H."/>
            <person name="Chen J."/>
            <person name="Chen Y.Q."/>
            <person name="Ai Y."/>
            <person name="Zhai J.W."/>
            <person name="Wu S.S."/>
            <person name="Zhou Z."/>
            <person name="Hsiao Y.Y."/>
            <person name="Wu W.L."/>
            <person name="Chen Y.Y."/>
            <person name="Lin Y.F."/>
            <person name="Hsu J.L."/>
            <person name="Li C.Y."/>
            <person name="Wang Z.W."/>
            <person name="Zhao X."/>
            <person name="Zhong W.Y."/>
            <person name="Ma X.K."/>
            <person name="Ma L."/>
            <person name="Huang J."/>
            <person name="Chen G.Z."/>
            <person name="Huang M.Z."/>
            <person name="Huang L."/>
            <person name="Peng D.H."/>
            <person name="Luo Y.B."/>
            <person name="Zou S.Q."/>
            <person name="Chen S.P."/>
            <person name="Lan S."/>
            <person name="Tsai W.C."/>
            <person name="Van de Peer Y."/>
            <person name="Liu Z.J."/>
        </authorList>
    </citation>
    <scope>NUCLEOTIDE SEQUENCE [LARGE SCALE GENOMIC DNA]</scope>
    <source>
        <strain evidence="7">Lor287</strain>
    </source>
</reference>
<comment type="similarity">
    <text evidence="2">Belongs to the MAP70 family.</text>
</comment>
<evidence type="ECO:0000256" key="2">
    <source>
        <dbReference type="ARBA" id="ARBA00008825"/>
    </source>
</evidence>
<evidence type="ECO:0000256" key="4">
    <source>
        <dbReference type="ARBA" id="ARBA00022701"/>
    </source>
</evidence>
<sequence>MAHFYCVAPFGLPVVLENSEEHELYLRKCKKRSTWSKGKNQRDDFIRWFETRAMNDDAHDWVLSDDGKKESALLDAETDVQNALAKASMVDDLQNKNQEPIKQIEICQASTITHNDSIILPNES</sequence>
<keyword evidence="5" id="KW-0175">Coiled coil</keyword>
<dbReference type="GO" id="GO:0008017">
    <property type="term" value="F:microtubule binding"/>
    <property type="evidence" value="ECO:0007669"/>
    <property type="project" value="InterPro"/>
</dbReference>